<protein>
    <recommendedName>
        <fullName evidence="1">Cupin type-2 domain-containing protein</fullName>
    </recommendedName>
</protein>
<feature type="domain" description="Cupin type-2" evidence="1">
    <location>
        <begin position="39"/>
        <end position="95"/>
    </location>
</feature>
<dbReference type="InterPro" id="IPR013096">
    <property type="entry name" value="Cupin_2"/>
</dbReference>
<gene>
    <name evidence="2" type="ORF">F5878DRAFT_684360</name>
</gene>
<evidence type="ECO:0000259" key="1">
    <source>
        <dbReference type="Pfam" id="PF07883"/>
    </source>
</evidence>
<dbReference type="Gene3D" id="2.60.120.10">
    <property type="entry name" value="Jelly Rolls"/>
    <property type="match status" value="1"/>
</dbReference>
<proteinExistence type="predicted"/>
<organism evidence="2 3">
    <name type="scientific">Lentinula raphanica</name>
    <dbReference type="NCBI Taxonomy" id="153919"/>
    <lineage>
        <taxon>Eukaryota</taxon>
        <taxon>Fungi</taxon>
        <taxon>Dikarya</taxon>
        <taxon>Basidiomycota</taxon>
        <taxon>Agaricomycotina</taxon>
        <taxon>Agaricomycetes</taxon>
        <taxon>Agaricomycetidae</taxon>
        <taxon>Agaricales</taxon>
        <taxon>Marasmiineae</taxon>
        <taxon>Omphalotaceae</taxon>
        <taxon>Lentinula</taxon>
    </lineage>
</organism>
<dbReference type="Proteomes" id="UP001163846">
    <property type="component" value="Unassembled WGS sequence"/>
</dbReference>
<evidence type="ECO:0000313" key="3">
    <source>
        <dbReference type="Proteomes" id="UP001163846"/>
    </source>
</evidence>
<dbReference type="SUPFAM" id="SSF51182">
    <property type="entry name" value="RmlC-like cupins"/>
    <property type="match status" value="1"/>
</dbReference>
<accession>A0AA38P7R8</accession>
<dbReference type="EMBL" id="MU806215">
    <property type="protein sequence ID" value="KAJ3837908.1"/>
    <property type="molecule type" value="Genomic_DNA"/>
</dbReference>
<dbReference type="InterPro" id="IPR014710">
    <property type="entry name" value="RmlC-like_jellyroll"/>
</dbReference>
<dbReference type="Pfam" id="PF07883">
    <property type="entry name" value="Cupin_2"/>
    <property type="match status" value="1"/>
</dbReference>
<reference evidence="2" key="1">
    <citation type="submission" date="2022-08" db="EMBL/GenBank/DDBJ databases">
        <authorList>
            <consortium name="DOE Joint Genome Institute"/>
            <person name="Min B."/>
            <person name="Riley R."/>
            <person name="Sierra-Patev S."/>
            <person name="Naranjo-Ortiz M."/>
            <person name="Looney B."/>
            <person name="Konkel Z."/>
            <person name="Slot J.C."/>
            <person name="Sakamoto Y."/>
            <person name="Steenwyk J.L."/>
            <person name="Rokas A."/>
            <person name="Carro J."/>
            <person name="Camarero S."/>
            <person name="Ferreira P."/>
            <person name="Molpeceres G."/>
            <person name="Ruiz-Duenas F.J."/>
            <person name="Serrano A."/>
            <person name="Henrissat B."/>
            <person name="Drula E."/>
            <person name="Hughes K.W."/>
            <person name="Mata J.L."/>
            <person name="Ishikawa N.K."/>
            <person name="Vargas-Isla R."/>
            <person name="Ushijima S."/>
            <person name="Smith C.A."/>
            <person name="Ahrendt S."/>
            <person name="Andreopoulos W."/>
            <person name="He G."/>
            <person name="Labutti K."/>
            <person name="Lipzen A."/>
            <person name="Ng V."/>
            <person name="Sandor L."/>
            <person name="Barry K."/>
            <person name="Martinez A.T."/>
            <person name="Xiao Y."/>
            <person name="Gibbons J.G."/>
            <person name="Terashima K."/>
            <person name="Hibbett D.S."/>
            <person name="Grigoriev I.V."/>
        </authorList>
    </citation>
    <scope>NUCLEOTIDE SEQUENCE</scope>
    <source>
        <strain evidence="2">TFB9207</strain>
    </source>
</reference>
<dbReference type="AlphaFoldDB" id="A0AA38P7R8"/>
<dbReference type="InterPro" id="IPR011051">
    <property type="entry name" value="RmlC_Cupin_sf"/>
</dbReference>
<comment type="caution">
    <text evidence="2">The sequence shown here is derived from an EMBL/GenBank/DDBJ whole genome shotgun (WGS) entry which is preliminary data.</text>
</comment>
<sequence>MADLSETVNVSDGITMTFEHQLRRIRIRGDADDEILNVPTHWHERHAEIITVIEGKLKVTLGGKVKICTPEDGGSFIPRGIPHALESLKGVPCVFTEETKPEEFSDTKELFFRNTFALPGGLAKARTLTLAQVFYHGDTYIVLPIHVAWLEKALVTILGGYVAHWLGYRLIHESLKKEL</sequence>
<keyword evidence="3" id="KW-1185">Reference proteome</keyword>
<evidence type="ECO:0000313" key="2">
    <source>
        <dbReference type="EMBL" id="KAJ3837908.1"/>
    </source>
</evidence>
<name>A0AA38P7R8_9AGAR</name>